<organism evidence="2 3">
    <name type="scientific">Ancylostoma duodenale</name>
    <dbReference type="NCBI Taxonomy" id="51022"/>
    <lineage>
        <taxon>Eukaryota</taxon>
        <taxon>Metazoa</taxon>
        <taxon>Ecdysozoa</taxon>
        <taxon>Nematoda</taxon>
        <taxon>Chromadorea</taxon>
        <taxon>Rhabditida</taxon>
        <taxon>Rhabditina</taxon>
        <taxon>Rhabditomorpha</taxon>
        <taxon>Strongyloidea</taxon>
        <taxon>Ancylostomatidae</taxon>
        <taxon>Ancylostomatinae</taxon>
        <taxon>Ancylostoma</taxon>
    </lineage>
</organism>
<reference evidence="2 3" key="1">
    <citation type="submission" date="2013-12" db="EMBL/GenBank/DDBJ databases">
        <title>Draft genome of the parsitic nematode Ancylostoma duodenale.</title>
        <authorList>
            <person name="Mitreva M."/>
        </authorList>
    </citation>
    <scope>NUCLEOTIDE SEQUENCE [LARGE SCALE GENOMIC DNA]</scope>
    <source>
        <strain evidence="2 3">Zhejiang</strain>
    </source>
</reference>
<dbReference type="OrthoDB" id="2985014at2759"/>
<accession>A0A0C2D4U8</accession>
<gene>
    <name evidence="2" type="ORF">ANCDUO_05116</name>
</gene>
<evidence type="ECO:0000256" key="1">
    <source>
        <dbReference type="SAM" id="Phobius"/>
    </source>
</evidence>
<feature type="transmembrane region" description="Helical" evidence="1">
    <location>
        <begin position="81"/>
        <end position="101"/>
    </location>
</feature>
<evidence type="ECO:0000313" key="2">
    <source>
        <dbReference type="EMBL" id="KIH64573.1"/>
    </source>
</evidence>
<dbReference type="Proteomes" id="UP000054047">
    <property type="component" value="Unassembled WGS sequence"/>
</dbReference>
<dbReference type="PANTHER" id="PTHR45757">
    <property type="entry name" value="PROTEIN CBG23364-RELATED"/>
    <property type="match status" value="1"/>
</dbReference>
<keyword evidence="1" id="KW-1133">Transmembrane helix</keyword>
<evidence type="ECO:0000313" key="3">
    <source>
        <dbReference type="Proteomes" id="UP000054047"/>
    </source>
</evidence>
<dbReference type="AlphaFoldDB" id="A0A0C2D4U8"/>
<dbReference type="GO" id="GO:0016020">
    <property type="term" value="C:membrane"/>
    <property type="evidence" value="ECO:0007669"/>
    <property type="project" value="TreeGrafter"/>
</dbReference>
<feature type="transmembrane region" description="Helical" evidence="1">
    <location>
        <begin position="20"/>
        <end position="43"/>
    </location>
</feature>
<name>A0A0C2D4U8_9BILA</name>
<sequence>MTRVTSSFSIFHCNHFRYLLLVLGFFCLTSINSNYMVITFTFICMGSENTKEANMSSIINNVSCLGSSINTVDYTSAEKDAIIWSLSIGTLLGTFPLNFFYTKYGARLRIPLFIINLF</sequence>
<keyword evidence="1" id="KW-0472">Membrane</keyword>
<protein>
    <submittedName>
        <fullName evidence="2">Uncharacterized protein</fullName>
    </submittedName>
</protein>
<keyword evidence="1" id="KW-0812">Transmembrane</keyword>
<keyword evidence="3" id="KW-1185">Reference proteome</keyword>
<proteinExistence type="predicted"/>
<dbReference type="EMBL" id="KN727987">
    <property type="protein sequence ID" value="KIH64573.1"/>
    <property type="molecule type" value="Genomic_DNA"/>
</dbReference>
<dbReference type="PANTHER" id="PTHR45757:SF17">
    <property type="entry name" value="MAJOR FACILITATOR SUPERFAMILY (MFS) PROFILE DOMAIN-CONTAINING PROTEIN"/>
    <property type="match status" value="1"/>
</dbReference>